<comment type="pathway">
    <text evidence="2 7">Glycolipid biosynthesis; glycosylphosphatidylinositol-anchor biosynthesis.</text>
</comment>
<feature type="transmembrane region" description="Helical" evidence="7">
    <location>
        <begin position="804"/>
        <end position="824"/>
    </location>
</feature>
<evidence type="ECO:0000256" key="3">
    <source>
        <dbReference type="ARBA" id="ARBA00008400"/>
    </source>
</evidence>
<feature type="transmembrane region" description="Helical" evidence="7">
    <location>
        <begin position="542"/>
        <end position="561"/>
    </location>
</feature>
<keyword evidence="5 7" id="KW-0337">GPI-anchor biosynthesis</keyword>
<feature type="transmembrane region" description="Helical" evidence="7">
    <location>
        <begin position="488"/>
        <end position="506"/>
    </location>
</feature>
<evidence type="ECO:0000313" key="9">
    <source>
        <dbReference type="EMBL" id="KAK9500850.1"/>
    </source>
</evidence>
<evidence type="ECO:0000256" key="7">
    <source>
        <dbReference type="RuleBase" id="RU367138"/>
    </source>
</evidence>
<feature type="transmembrane region" description="Helical" evidence="7">
    <location>
        <begin position="392"/>
        <end position="410"/>
    </location>
</feature>
<dbReference type="InterPro" id="IPR007070">
    <property type="entry name" value="GPI_EtnP_transferase_1"/>
</dbReference>
<name>A0AAW1CXM2_9HEMI</name>
<evidence type="ECO:0000259" key="8">
    <source>
        <dbReference type="Pfam" id="PF04987"/>
    </source>
</evidence>
<dbReference type="EMBL" id="JAPXFL010000010">
    <property type="protein sequence ID" value="KAK9500850.1"/>
    <property type="molecule type" value="Genomic_DNA"/>
</dbReference>
<evidence type="ECO:0000256" key="5">
    <source>
        <dbReference type="ARBA" id="ARBA00022502"/>
    </source>
</evidence>
<comment type="subcellular location">
    <subcellularLocation>
        <location evidence="1 7">Endoplasmic reticulum membrane</location>
        <topology evidence="1 7">Multi-pass membrane protein</topology>
    </subcellularLocation>
</comment>
<comment type="caution">
    <text evidence="9">The sequence shown here is derived from an EMBL/GenBank/DDBJ whole genome shotgun (WGS) entry which is preliminary data.</text>
</comment>
<accession>A0AAW1CXM2</accession>
<dbReference type="EC" id="2.-.-.-" evidence="7"/>
<feature type="transmembrane region" description="Helical" evidence="7">
    <location>
        <begin position="431"/>
        <end position="453"/>
    </location>
</feature>
<dbReference type="PANTHER" id="PTHR12250">
    <property type="entry name" value="PHOSPHATIDYLINOSITOL GLYCAN, CLASS N"/>
    <property type="match status" value="1"/>
</dbReference>
<feature type="transmembrane region" description="Helical" evidence="7">
    <location>
        <begin position="695"/>
        <end position="713"/>
    </location>
</feature>
<dbReference type="InterPro" id="IPR017852">
    <property type="entry name" value="GPI_EtnP_transferase_1_C"/>
</dbReference>
<keyword evidence="7" id="KW-0812">Transmembrane</keyword>
<feature type="transmembrane region" description="Helical" evidence="7">
    <location>
        <begin position="459"/>
        <end position="476"/>
    </location>
</feature>
<evidence type="ECO:0000256" key="2">
    <source>
        <dbReference type="ARBA" id="ARBA00004687"/>
    </source>
</evidence>
<evidence type="ECO:0000313" key="10">
    <source>
        <dbReference type="Proteomes" id="UP001461498"/>
    </source>
</evidence>
<keyword evidence="10" id="KW-1185">Reference proteome</keyword>
<dbReference type="SUPFAM" id="SSF53649">
    <property type="entry name" value="Alkaline phosphatase-like"/>
    <property type="match status" value="1"/>
</dbReference>
<dbReference type="Gene3D" id="3.40.720.10">
    <property type="entry name" value="Alkaline Phosphatase, subunit A"/>
    <property type="match status" value="1"/>
</dbReference>
<feature type="domain" description="GPI ethanolamine phosphate transferase 1 C-terminal" evidence="8">
    <location>
        <begin position="385"/>
        <end position="781"/>
    </location>
</feature>
<dbReference type="AlphaFoldDB" id="A0AAW1CXM2"/>
<dbReference type="GO" id="GO:0051377">
    <property type="term" value="F:mannose-ethanolamine phosphotransferase activity"/>
    <property type="evidence" value="ECO:0007669"/>
    <property type="project" value="UniProtKB-UniRule"/>
</dbReference>
<dbReference type="GO" id="GO:0006506">
    <property type="term" value="P:GPI anchor biosynthetic process"/>
    <property type="evidence" value="ECO:0007669"/>
    <property type="project" value="UniProtKB-KW"/>
</dbReference>
<feature type="transmembrane region" description="Helical" evidence="7">
    <location>
        <begin position="622"/>
        <end position="639"/>
    </location>
</feature>
<dbReference type="GO" id="GO:0005789">
    <property type="term" value="C:endoplasmic reticulum membrane"/>
    <property type="evidence" value="ECO:0007669"/>
    <property type="project" value="UniProtKB-SubCell"/>
</dbReference>
<feature type="transmembrane region" description="Helical" evidence="7">
    <location>
        <begin position="743"/>
        <end position="763"/>
    </location>
</feature>
<protein>
    <recommendedName>
        <fullName evidence="4 7">GPI ethanolamine phosphate transferase 1</fullName>
        <ecNumber evidence="7">2.-.-.-</ecNumber>
    </recommendedName>
</protein>
<dbReference type="InterPro" id="IPR017850">
    <property type="entry name" value="Alkaline_phosphatase_core_sf"/>
</dbReference>
<gene>
    <name evidence="9" type="ORF">O3M35_002032</name>
</gene>
<proteinExistence type="inferred from homology"/>
<keyword evidence="6 7" id="KW-0256">Endoplasmic reticulum</keyword>
<feature type="transmembrane region" description="Helical" evidence="7">
    <location>
        <begin position="594"/>
        <end position="616"/>
    </location>
</feature>
<comment type="similarity">
    <text evidence="3 7">Belongs to the PIGG/PIGN/PIGO family. PIGN subfamily.</text>
</comment>
<feature type="transmembrane region" description="Helical" evidence="7">
    <location>
        <begin position="770"/>
        <end position="792"/>
    </location>
</feature>
<comment type="function">
    <text evidence="7">Ethanolamine phosphate transferase involved in glycosylphosphatidylinositol-anchor biosynthesis. Transfers ethanolamine phosphate to the first alpha-1,4-linked mannose of the glycosylphosphatidylinositol precursor of GPI-anchor.</text>
</comment>
<keyword evidence="7" id="KW-0472">Membrane</keyword>
<reference evidence="9 10" key="1">
    <citation type="submission" date="2022-12" db="EMBL/GenBank/DDBJ databases">
        <title>Chromosome-level genome assembly of true bugs.</title>
        <authorList>
            <person name="Ma L."/>
            <person name="Li H."/>
        </authorList>
    </citation>
    <scope>NUCLEOTIDE SEQUENCE [LARGE SCALE GENOMIC DNA]</scope>
    <source>
        <strain evidence="9">Lab_2022b</strain>
    </source>
</reference>
<evidence type="ECO:0000256" key="6">
    <source>
        <dbReference type="ARBA" id="ARBA00022824"/>
    </source>
</evidence>
<keyword evidence="7" id="KW-1133">Transmembrane helix</keyword>
<feature type="transmembrane region" description="Helical" evidence="7">
    <location>
        <begin position="567"/>
        <end position="587"/>
    </location>
</feature>
<dbReference type="PANTHER" id="PTHR12250:SF0">
    <property type="entry name" value="GPI ETHANOLAMINE PHOSPHATE TRANSFERASE 1"/>
    <property type="match status" value="1"/>
</dbReference>
<keyword evidence="7" id="KW-0808">Transferase</keyword>
<evidence type="ECO:0000256" key="4">
    <source>
        <dbReference type="ARBA" id="ARBA00020831"/>
    </source>
</evidence>
<feature type="transmembrane region" description="Helical" evidence="7">
    <location>
        <begin position="667"/>
        <end position="683"/>
    </location>
</feature>
<organism evidence="9 10">
    <name type="scientific">Rhynocoris fuscipes</name>
    <dbReference type="NCBI Taxonomy" id="488301"/>
    <lineage>
        <taxon>Eukaryota</taxon>
        <taxon>Metazoa</taxon>
        <taxon>Ecdysozoa</taxon>
        <taxon>Arthropoda</taxon>
        <taxon>Hexapoda</taxon>
        <taxon>Insecta</taxon>
        <taxon>Pterygota</taxon>
        <taxon>Neoptera</taxon>
        <taxon>Paraneoptera</taxon>
        <taxon>Hemiptera</taxon>
        <taxon>Heteroptera</taxon>
        <taxon>Panheteroptera</taxon>
        <taxon>Cimicomorpha</taxon>
        <taxon>Reduviidae</taxon>
        <taxon>Harpactorinae</taxon>
        <taxon>Harpactorini</taxon>
        <taxon>Rhynocoris</taxon>
    </lineage>
</organism>
<evidence type="ECO:0000256" key="1">
    <source>
        <dbReference type="ARBA" id="ARBA00004477"/>
    </source>
</evidence>
<sequence length="831" mass="95696">MVWITICFLLCITIILIGYELVHTSNALQGSYQETLSDKFINLQPPARRLVIFLVDSMTNNSADEKWISKIIGNSSYGRADVLVSKPITRAALVAIFSGHYEHILMYLPWFNLRKVSDTVFKNLSNTYYFGPQIVSNYFKAKNVWSDNTYKKYVKFGDEKNIGDNYVFEKIKNTFSKPNSTLKETKLFYIHFTSVNVVSMICRRVCEQRQKVIDEVAYMIKNIVKIISNTFNDDKTVFMIISDHSTHADSLKDEIITPLIIWGKHIVNGRHQMIEQIDLCPLIASLLGISIPVNSLGLFHHEFLDIPLSSMAYSFMYSAIQQTELCYNTWKQIEKGVFVKRILERTMTKCNYKNYLKILENLMINKNYTNVIKTSVKLTKSSKYCIKNIQNFYKSSLLFVLLMSYFAWIFGTICMMTTEKTMYFNSRTGKVLVFITCIGYLTMTVISITSIILEGLPHYYIIFAIIPSIAWLMITLNSGFCVKKLMRMKYLTIISHVIFVLGIVEFTYWAKYYPFLFCFYLIPYACIILAKNHNYLPYHVSVIYIITSIALVILPSFPVIGLPESPIFLNLSATFWIIASLFYCYLLDFSTKQGCITIGMIAVTCLSIWIIDLTYLGTKLQIKFLSWFILFLPITTYFGSLNLAERLLQIVISVGAPYLLLSTRHELLVLMIFAFNLYALLRIETSIPFYKYQNFINGITLYYYIILGIFASGNEPYLSSCDILITRVFTSTPNDIQIAVLSFYKISITLMVILSFFSAMCLYMGKGLRLMFLIITVTSAVSSARHSLGIIISNDPMYKLSEFLLGNILYLLLFLPFTFVPLFLNIKTIKK</sequence>
<dbReference type="Proteomes" id="UP001461498">
    <property type="component" value="Unassembled WGS sequence"/>
</dbReference>
<dbReference type="Pfam" id="PF04987">
    <property type="entry name" value="PigN"/>
    <property type="match status" value="1"/>
</dbReference>